<dbReference type="AlphaFoldDB" id="A0A7N0VMN6"/>
<sequence>GVLALAFLVSIASYLSAHCSLAYAQLDVTNFGALGDGRHDDSPAFLKAWKTLCESSEQSPALIVPEGKTFLLQPLAFSGPCKSRDVRIQIDGVIIAPTRKNFNPNCPNHWIRFANVDNLAMDGKGKLDGQGATWWKEISQVNEMLPQSEKFEFIGIYFYKCPNLRLTGIKSINPPHNHIGITKCNGAVISNLYIEAPDDSPNTDGIDISSTSNMTIRNCFIGTGDDCIAIKDGAKFLTIRNVTCGPGHGISVGSLGRNGNNETVEDVTVQDCTFTGVQNGARIKTAKGGSGWVRRISFINLIMVDAKRPIIVDQRYCPHNECLQPANTSSALEINDISFINIHGTSGTLEAITLKSELQ</sequence>
<keyword evidence="6 9" id="KW-0326">Glycosidase</keyword>
<dbReference type="Gene3D" id="2.160.20.10">
    <property type="entry name" value="Single-stranded right-handed beta-helix, Pectin lyase-like"/>
    <property type="match status" value="1"/>
</dbReference>
<evidence type="ECO:0000313" key="11">
    <source>
        <dbReference type="EnsemblPlants" id="Kaladp1222s0055.1.v1.1"/>
    </source>
</evidence>
<evidence type="ECO:0000256" key="6">
    <source>
        <dbReference type="ARBA" id="ARBA00023295"/>
    </source>
</evidence>
<feature type="active site" evidence="8">
    <location>
        <position position="248"/>
    </location>
</feature>
<dbReference type="SMART" id="SM00710">
    <property type="entry name" value="PbH1"/>
    <property type="match status" value="4"/>
</dbReference>
<name>A0A7N0VMN6_KALFE</name>
<keyword evidence="5 9" id="KW-0378">Hydrolase</keyword>
<keyword evidence="3" id="KW-0134">Cell wall</keyword>
<dbReference type="InterPro" id="IPR006626">
    <property type="entry name" value="PbH1"/>
</dbReference>
<evidence type="ECO:0000256" key="2">
    <source>
        <dbReference type="ARBA" id="ARBA00008834"/>
    </source>
</evidence>
<dbReference type="SUPFAM" id="SSF51126">
    <property type="entry name" value="Pectin lyase-like"/>
    <property type="match status" value="1"/>
</dbReference>
<protein>
    <recommendedName>
        <fullName evidence="13">Polygalacturonase</fullName>
    </recommendedName>
</protein>
<proteinExistence type="inferred from homology"/>
<evidence type="ECO:0000256" key="1">
    <source>
        <dbReference type="ARBA" id="ARBA00004191"/>
    </source>
</evidence>
<evidence type="ECO:0000256" key="3">
    <source>
        <dbReference type="ARBA" id="ARBA00022512"/>
    </source>
</evidence>
<reference evidence="11" key="1">
    <citation type="submission" date="2021-01" db="UniProtKB">
        <authorList>
            <consortium name="EnsemblPlants"/>
        </authorList>
    </citation>
    <scope>IDENTIFICATION</scope>
</reference>
<dbReference type="Gramene" id="Kaladp1222s0055.1.v1.1">
    <property type="protein sequence ID" value="Kaladp1222s0055.1.v1.1"/>
    <property type="gene ID" value="Kaladp1222s0055.v1.1"/>
</dbReference>
<dbReference type="GO" id="GO:0004650">
    <property type="term" value="F:polygalacturonase activity"/>
    <property type="evidence" value="ECO:0007669"/>
    <property type="project" value="InterPro"/>
</dbReference>
<evidence type="ECO:0000256" key="7">
    <source>
        <dbReference type="ARBA" id="ARBA00023316"/>
    </source>
</evidence>
<evidence type="ECO:0000256" key="10">
    <source>
        <dbReference type="SAM" id="SignalP"/>
    </source>
</evidence>
<dbReference type="PANTHER" id="PTHR31375">
    <property type="match status" value="1"/>
</dbReference>
<keyword evidence="10" id="KW-0732">Signal</keyword>
<dbReference type="OMA" id="WIVFINI"/>
<keyword evidence="12" id="KW-1185">Reference proteome</keyword>
<keyword evidence="4" id="KW-0964">Secreted</keyword>
<dbReference type="Proteomes" id="UP000594263">
    <property type="component" value="Unplaced"/>
</dbReference>
<evidence type="ECO:0000256" key="5">
    <source>
        <dbReference type="ARBA" id="ARBA00022801"/>
    </source>
</evidence>
<dbReference type="InterPro" id="IPR011050">
    <property type="entry name" value="Pectin_lyase_fold/virulence"/>
</dbReference>
<dbReference type="InterPro" id="IPR012334">
    <property type="entry name" value="Pectin_lyas_fold"/>
</dbReference>
<keyword evidence="7" id="KW-0961">Cell wall biogenesis/degradation</keyword>
<comment type="subcellular location">
    <subcellularLocation>
        <location evidence="1">Secreted</location>
        <location evidence="1">Cell wall</location>
    </subcellularLocation>
</comment>
<evidence type="ECO:0000313" key="12">
    <source>
        <dbReference type="Proteomes" id="UP000594263"/>
    </source>
</evidence>
<comment type="similarity">
    <text evidence="2 9">Belongs to the glycosyl hydrolase 28 family.</text>
</comment>
<accession>A0A7N0VMN6</accession>
<dbReference type="Pfam" id="PF00295">
    <property type="entry name" value="Glyco_hydro_28"/>
    <property type="match status" value="1"/>
</dbReference>
<evidence type="ECO:0000256" key="8">
    <source>
        <dbReference type="PROSITE-ProRule" id="PRU10052"/>
    </source>
</evidence>
<dbReference type="EnsemblPlants" id="Kaladp1222s0055.1.v1.1">
    <property type="protein sequence ID" value="Kaladp1222s0055.1.v1.1"/>
    <property type="gene ID" value="Kaladp1222s0055.v1.1"/>
</dbReference>
<dbReference type="GO" id="GO:0005975">
    <property type="term" value="P:carbohydrate metabolic process"/>
    <property type="evidence" value="ECO:0007669"/>
    <property type="project" value="InterPro"/>
</dbReference>
<evidence type="ECO:0000256" key="4">
    <source>
        <dbReference type="ARBA" id="ARBA00022525"/>
    </source>
</evidence>
<dbReference type="GO" id="GO:0071555">
    <property type="term" value="P:cell wall organization"/>
    <property type="evidence" value="ECO:0007669"/>
    <property type="project" value="UniProtKB-KW"/>
</dbReference>
<dbReference type="PROSITE" id="PS00502">
    <property type="entry name" value="POLYGALACTURONASE"/>
    <property type="match status" value="1"/>
</dbReference>
<dbReference type="InterPro" id="IPR000743">
    <property type="entry name" value="Glyco_hydro_28"/>
</dbReference>
<evidence type="ECO:0000256" key="9">
    <source>
        <dbReference type="RuleBase" id="RU361169"/>
    </source>
</evidence>
<feature type="chain" id="PRO_5029590484" description="Polygalacturonase" evidence="10">
    <location>
        <begin position="18"/>
        <end position="359"/>
    </location>
</feature>
<organism evidence="11 12">
    <name type="scientific">Kalanchoe fedtschenkoi</name>
    <name type="common">Lavender scallops</name>
    <name type="synonym">South American air plant</name>
    <dbReference type="NCBI Taxonomy" id="63787"/>
    <lineage>
        <taxon>Eukaryota</taxon>
        <taxon>Viridiplantae</taxon>
        <taxon>Streptophyta</taxon>
        <taxon>Embryophyta</taxon>
        <taxon>Tracheophyta</taxon>
        <taxon>Spermatophyta</taxon>
        <taxon>Magnoliopsida</taxon>
        <taxon>eudicotyledons</taxon>
        <taxon>Gunneridae</taxon>
        <taxon>Pentapetalae</taxon>
        <taxon>Saxifragales</taxon>
        <taxon>Crassulaceae</taxon>
        <taxon>Kalanchoe</taxon>
    </lineage>
</organism>
<evidence type="ECO:0008006" key="13">
    <source>
        <dbReference type="Google" id="ProtNLM"/>
    </source>
</evidence>
<feature type="signal peptide" evidence="10">
    <location>
        <begin position="1"/>
        <end position="17"/>
    </location>
</feature>